<reference evidence="4" key="1">
    <citation type="submission" date="2022-07" db="EMBL/GenBank/DDBJ databases">
        <title>Complete genome sequence of carbapenem-resistant Klebsiella spp. in Japan.</title>
        <authorList>
            <person name="Maehana S."/>
            <person name="Suzuki M."/>
            <person name="Kitasato H."/>
        </authorList>
    </citation>
    <scope>NUCLEOTIDE SEQUENCE</scope>
    <source>
        <strain evidence="4">KAM644</strain>
    </source>
</reference>
<protein>
    <submittedName>
        <fullName evidence="4">Oxidoreductase</fullName>
    </submittedName>
</protein>
<dbReference type="SUPFAM" id="SSF51735">
    <property type="entry name" value="NAD(P)-binding Rossmann-fold domains"/>
    <property type="match status" value="1"/>
</dbReference>
<dbReference type="PRINTS" id="PR00081">
    <property type="entry name" value="GDHRDH"/>
</dbReference>
<dbReference type="PANTHER" id="PTHR43477:SF1">
    <property type="entry name" value="DIHYDROANTICAPSIN 7-DEHYDROGENASE"/>
    <property type="match status" value="1"/>
</dbReference>
<dbReference type="Gene3D" id="3.40.50.720">
    <property type="entry name" value="NAD(P)-binding Rossmann-like Domain"/>
    <property type="match status" value="1"/>
</dbReference>
<dbReference type="Proteomes" id="UP001058353">
    <property type="component" value="Chromosome"/>
</dbReference>
<gene>
    <name evidence="4" type="ORF">KAM644c_11280</name>
</gene>
<evidence type="ECO:0000313" key="5">
    <source>
        <dbReference type="Proteomes" id="UP001058353"/>
    </source>
</evidence>
<organism evidence="4 5">
    <name type="scientific">Klebsiella quasipneumoniae subsp. quasipneumoniae</name>
    <dbReference type="NCBI Taxonomy" id="1667327"/>
    <lineage>
        <taxon>Bacteria</taxon>
        <taxon>Pseudomonadati</taxon>
        <taxon>Pseudomonadota</taxon>
        <taxon>Gammaproteobacteria</taxon>
        <taxon>Enterobacterales</taxon>
        <taxon>Enterobacteriaceae</taxon>
        <taxon>Klebsiella/Raoultella group</taxon>
        <taxon>Klebsiella</taxon>
        <taxon>Klebsiella pneumoniae complex</taxon>
    </lineage>
</organism>
<name>A0AAN1Y2P0_9ENTR</name>
<dbReference type="PROSITE" id="PS00061">
    <property type="entry name" value="ADH_SHORT"/>
    <property type="match status" value="1"/>
</dbReference>
<dbReference type="InterPro" id="IPR036291">
    <property type="entry name" value="NAD(P)-bd_dom_sf"/>
</dbReference>
<keyword evidence="3" id="KW-0560">Oxidoreductase</keyword>
<comment type="subunit">
    <text evidence="2">Homotetramer.</text>
</comment>
<dbReference type="InterPro" id="IPR002347">
    <property type="entry name" value="SDR_fam"/>
</dbReference>
<dbReference type="PANTHER" id="PTHR43477">
    <property type="entry name" value="DIHYDROANTICAPSIN 7-DEHYDROGENASE"/>
    <property type="match status" value="1"/>
</dbReference>
<dbReference type="Pfam" id="PF13561">
    <property type="entry name" value="adh_short_C2"/>
    <property type="match status" value="1"/>
</dbReference>
<evidence type="ECO:0000256" key="1">
    <source>
        <dbReference type="ARBA" id="ARBA00006484"/>
    </source>
</evidence>
<accession>A0AAN1Y2P0</accession>
<comment type="similarity">
    <text evidence="1">Belongs to the short-chain dehydrogenases/reductases (SDR) family.</text>
</comment>
<evidence type="ECO:0000256" key="2">
    <source>
        <dbReference type="ARBA" id="ARBA00011881"/>
    </source>
</evidence>
<dbReference type="CDD" id="cd05233">
    <property type="entry name" value="SDR_c"/>
    <property type="match status" value="1"/>
</dbReference>
<sequence length="267" mass="28028">MTTDGYLRQVRAGSKDKERRIMGRFQGKRILITGGTSGMGFAGALRIVSEGGNVAITGLNDERLKRARSLLPESSLILKNDAASEADISVLQAAISGWGSLDGLWLNAGFAEVGAPESVTADAFNRMMNANVRGPMLQLAALSGSLNSGASVLVTSSSSVYEGAAMTSLYAATKGAVVAMVKSWASALAVRGIRANTLVPGPIETNFRHFMPEESRQQFEDFVVSQVPLGRAGTAEEASAVALFLLSDDASYVTGSQYAVDGGLVHY</sequence>
<dbReference type="EMBL" id="AP026407">
    <property type="protein sequence ID" value="BDO12062.1"/>
    <property type="molecule type" value="Genomic_DNA"/>
</dbReference>
<dbReference type="FunFam" id="3.40.50.720:FF:000084">
    <property type="entry name" value="Short-chain dehydrogenase reductase"/>
    <property type="match status" value="1"/>
</dbReference>
<dbReference type="InterPro" id="IPR051122">
    <property type="entry name" value="SDR_DHRS6-like"/>
</dbReference>
<dbReference type="AlphaFoldDB" id="A0AAN1Y2P0"/>
<proteinExistence type="inferred from homology"/>
<dbReference type="InterPro" id="IPR020904">
    <property type="entry name" value="Sc_DH/Rdtase_CS"/>
</dbReference>
<evidence type="ECO:0000256" key="3">
    <source>
        <dbReference type="ARBA" id="ARBA00023002"/>
    </source>
</evidence>
<evidence type="ECO:0000313" key="4">
    <source>
        <dbReference type="EMBL" id="BDO12062.1"/>
    </source>
</evidence>
<dbReference type="GO" id="GO:0016491">
    <property type="term" value="F:oxidoreductase activity"/>
    <property type="evidence" value="ECO:0007669"/>
    <property type="project" value="UniProtKB-KW"/>
</dbReference>